<proteinExistence type="predicted"/>
<gene>
    <name evidence="1" type="ORF">CLIB1444_18S01552</name>
</gene>
<comment type="caution">
    <text evidence="1">The sequence shown here is derived from an EMBL/GenBank/DDBJ whole genome shotgun (WGS) entry which is preliminary data.</text>
</comment>
<protein>
    <submittedName>
        <fullName evidence="1">Smr domain-containing protein</fullName>
    </submittedName>
</protein>
<evidence type="ECO:0000313" key="1">
    <source>
        <dbReference type="EMBL" id="CAH6723705.1"/>
    </source>
</evidence>
<accession>A0ACA9YF37</accession>
<dbReference type="EMBL" id="CALSDN010000018">
    <property type="protein sequence ID" value="CAH6723705.1"/>
    <property type="molecule type" value="Genomic_DNA"/>
</dbReference>
<reference evidence="1" key="1">
    <citation type="submission" date="2022-06" db="EMBL/GenBank/DDBJ databases">
        <authorList>
            <person name="Legras J.-L."/>
            <person name="Devillers H."/>
            <person name="Grondin C."/>
        </authorList>
    </citation>
    <scope>NUCLEOTIDE SEQUENCE</scope>
    <source>
        <strain evidence="1">CLIB 1444</strain>
    </source>
</reference>
<keyword evidence="2" id="KW-1185">Reference proteome</keyword>
<sequence>MNKGGQFMNGERDYNHATDSNYKSLRQRAEQLYEKRNHLSQESQKAYKNGDGQKAHDLSEQAKKITDEAEYYNRQAAEYVFRENNADSAEDEIDLHGLFVKEAEYILQVRIVQFVKTHQSHLKVIVGKGLHSQGGIAKLKPAIDDMCDESRLKHHIDSKNTGVLVIDLKNVDINQLPQSWLNLPPPSQMPSKPQQSYQPHQQPQYNQQYHKPNQQQHHNNNNNNNNNQLVSLLMKVVCMCINSK</sequence>
<evidence type="ECO:0000313" key="2">
    <source>
        <dbReference type="Proteomes" id="UP001152531"/>
    </source>
</evidence>
<organism evidence="1 2">
    <name type="scientific">[Candida] jaroonii</name>
    <dbReference type="NCBI Taxonomy" id="467808"/>
    <lineage>
        <taxon>Eukaryota</taxon>
        <taxon>Fungi</taxon>
        <taxon>Dikarya</taxon>
        <taxon>Ascomycota</taxon>
        <taxon>Saccharomycotina</taxon>
        <taxon>Pichiomycetes</taxon>
        <taxon>Debaryomycetaceae</taxon>
        <taxon>Yamadazyma</taxon>
    </lineage>
</organism>
<dbReference type="Proteomes" id="UP001152531">
    <property type="component" value="Unassembled WGS sequence"/>
</dbReference>
<name>A0ACA9YF37_9ASCO</name>